<accession>A0ABQ7I2H7</accession>
<evidence type="ECO:0000259" key="1">
    <source>
        <dbReference type="Pfam" id="PF03178"/>
    </source>
</evidence>
<dbReference type="Pfam" id="PF03178">
    <property type="entry name" value="CPSF_A"/>
    <property type="match status" value="1"/>
</dbReference>
<reference evidence="2 3" key="1">
    <citation type="submission" date="2019-01" db="EMBL/GenBank/DDBJ databases">
        <title>Genomes sequencing and comparative genomics of infectious freshwater microsporidia, Cucumispora dikerogammari and Thelohania contejeani.</title>
        <authorList>
            <person name="Cormier A."/>
            <person name="Giraud I."/>
            <person name="Wattier R."/>
            <person name="Teixeira M."/>
            <person name="Grandjean F."/>
            <person name="Rigaud T."/>
            <person name="Cordaux R."/>
        </authorList>
    </citation>
    <scope>NUCLEOTIDE SEQUENCE [LARGE SCALE GENOMIC DNA]</scope>
    <source>
        <strain evidence="2">T1</strain>
        <tissue evidence="2">Spores</tissue>
    </source>
</reference>
<dbReference type="Proteomes" id="UP001516464">
    <property type="component" value="Unassembled WGS sequence"/>
</dbReference>
<gene>
    <name evidence="2" type="ORF">TCON_0161</name>
</gene>
<name>A0ABQ7I2H7_9MICR</name>
<dbReference type="SUPFAM" id="SSF101898">
    <property type="entry name" value="NHL repeat"/>
    <property type="match status" value="1"/>
</dbReference>
<sequence length="959" mass="109440">MILKHQITPVNTFYSLIPYNRTKMAYAIRTIKPSSSIVWVATCTYEKHKCLAVSRGKYLEIYSLNMKLHNKKQTHGFLSCMQSMKYKETDALLLLSSNYEYTIISTEDPGLCILNRGFIIQEHVLDSQPYAKHGSESYHYKHIRSTDNLIVIVHRSNLITTIHTGSTGLYINEIVSAHEIIDVCIGNNEVFMLVRDGSESSVITYLKKETKLVYSTKYAIPNDAYKLCCIETNLLAIALTRIMVLMGKRIISETLFANPEALCYASHGRGIILGMSNGELIGIQLENSLKIKLLGQLKSPINFIIGGLKTPSTPSSYLNEKSYFIGSYHSNSYYITLGEELRINDVYYNQGEIKSMINKIDHIYFLSKNENSLMYHINAGVLNTYEVDGPIKGLWRIGSYIIISFIGASYLMHEKTSEIIKSYEEILGVEKGNGSNLCYYHTSNQISIMDNNLDCKSRITEPILHASYYKGKCVIYTKRGYLEIILLSTLNTLYTTVFTEEISHIRYYKEVFVCTYEKGVCVFDKKLKLTRKINAECIRNSCLIDSDGSDIEKRLVFVDTNGNIYNSMFNIIIKTGEYIRAIYSLDSPDPNIINILAIGKYSILISFDALTEKYNIYRFGINDITALGYGKNGQYYLASHSNIYLCKPDFKPTFNVYSPINDINDARFVIEHKKNKIVGWIKRENDIYASYIACYHENKAGETIKFKNQIIVDGLFIDRNYFAIGINTCKSSESKIMLYELVDNFMVKKYDVEKNGSIFVMDGANEYIVTSHGNILTVYKATRGIIVELASIQAEILPWSIKIDGDGRIIVGDLLRTFSVYKFDDQINVIEEVEKFNHQMKIECVEFIDKGYISCSNGNIFILKDGKRLMTSYNENITSIVRYSYSHDNKNECYYFGTECGSIGVLKDVSGLISDSEYKRLMELQEQASIKSIFLVYSDILNMDLINNEADNTIRDLII</sequence>
<dbReference type="InterPro" id="IPR050358">
    <property type="entry name" value="RSE1/DDB1/CFT1"/>
</dbReference>
<evidence type="ECO:0000313" key="2">
    <source>
        <dbReference type="EMBL" id="KAF7684648.1"/>
    </source>
</evidence>
<dbReference type="InterPro" id="IPR004871">
    <property type="entry name" value="RSE1/DDB1/CPSF1_C"/>
</dbReference>
<dbReference type="PANTHER" id="PTHR10644">
    <property type="entry name" value="DNA REPAIR/RNA PROCESSING CPSF FAMILY"/>
    <property type="match status" value="1"/>
</dbReference>
<proteinExistence type="predicted"/>
<dbReference type="EMBL" id="SBIQ01000005">
    <property type="protein sequence ID" value="KAF7684648.1"/>
    <property type="molecule type" value="Genomic_DNA"/>
</dbReference>
<dbReference type="InterPro" id="IPR015943">
    <property type="entry name" value="WD40/YVTN_repeat-like_dom_sf"/>
</dbReference>
<keyword evidence="3" id="KW-1185">Reference proteome</keyword>
<protein>
    <recommendedName>
        <fullName evidence="1">RSE1/DDB1/CPSF1 C-terminal domain-containing protein</fullName>
    </recommendedName>
</protein>
<comment type="caution">
    <text evidence="2">The sequence shown here is derived from an EMBL/GenBank/DDBJ whole genome shotgun (WGS) entry which is preliminary data.</text>
</comment>
<dbReference type="Gene3D" id="2.130.10.10">
    <property type="entry name" value="YVTN repeat-like/Quinoprotein amine dehydrogenase"/>
    <property type="match status" value="2"/>
</dbReference>
<organism evidence="2 3">
    <name type="scientific">Astathelohania contejeani</name>
    <dbReference type="NCBI Taxonomy" id="164912"/>
    <lineage>
        <taxon>Eukaryota</taxon>
        <taxon>Fungi</taxon>
        <taxon>Fungi incertae sedis</taxon>
        <taxon>Microsporidia</taxon>
        <taxon>Astathelohaniidae</taxon>
        <taxon>Astathelohania</taxon>
    </lineage>
</organism>
<evidence type="ECO:0000313" key="3">
    <source>
        <dbReference type="Proteomes" id="UP001516464"/>
    </source>
</evidence>
<feature type="domain" description="RSE1/DDB1/CPSF1 C-terminal" evidence="1">
    <location>
        <begin position="726"/>
        <end position="927"/>
    </location>
</feature>